<evidence type="ECO:0000256" key="1">
    <source>
        <dbReference type="ARBA" id="ARBA00022801"/>
    </source>
</evidence>
<dbReference type="InterPro" id="IPR050069">
    <property type="entry name" value="Urease_subunit"/>
</dbReference>
<dbReference type="PANTHER" id="PTHR33569:SF1">
    <property type="entry name" value="UREASE"/>
    <property type="match status" value="1"/>
</dbReference>
<dbReference type="PANTHER" id="PTHR33569">
    <property type="entry name" value="UREASE"/>
    <property type="match status" value="1"/>
</dbReference>
<organism evidence="2">
    <name type="scientific">uncultured marine crenarchaeote HF4000_APKG8D22</name>
    <dbReference type="NCBI Taxonomy" id="455603"/>
    <lineage>
        <taxon>Archaea</taxon>
        <taxon>Nitrososphaerota</taxon>
        <taxon>Nitrososphaeria</taxon>
        <taxon>Nitrosopumilales</taxon>
        <taxon>environmental samples</taxon>
    </lineage>
</organism>
<reference evidence="2" key="1">
    <citation type="journal article" date="2008" name="ISME J.">
        <title>Genomic patterns of recombination, clonal divergence and environment in marine microbial populations.</title>
        <authorList>
            <person name="Konstantinidis K.T."/>
            <person name="Delong E.F."/>
        </authorList>
    </citation>
    <scope>NUCLEOTIDE SEQUENCE</scope>
</reference>
<dbReference type="EMBL" id="EU016653">
    <property type="protein sequence ID" value="ABZ09508.1"/>
    <property type="molecule type" value="Genomic_DNA"/>
</dbReference>
<dbReference type="GO" id="GO:0016787">
    <property type="term" value="F:hydrolase activity"/>
    <property type="evidence" value="ECO:0007669"/>
    <property type="project" value="UniProtKB-KW"/>
</dbReference>
<keyword evidence="1" id="KW-0378">Hydrolase</keyword>
<sequence length="71" mass="8040">MIPGEYLTSDGIIVANQNKKTIKLKVANTGDRPIQVGSHTHFSETNRALEFDREKALGYHSKHSVWYVNQV</sequence>
<dbReference type="Pfam" id="PF00699">
    <property type="entry name" value="Urease_beta"/>
    <property type="match status" value="1"/>
</dbReference>
<dbReference type="GO" id="GO:0043419">
    <property type="term" value="P:urea catabolic process"/>
    <property type="evidence" value="ECO:0007669"/>
    <property type="project" value="InterPro"/>
</dbReference>
<protein>
    <submittedName>
        <fullName evidence="2">Putative Urease beta subunit</fullName>
    </submittedName>
</protein>
<evidence type="ECO:0000313" key="2">
    <source>
        <dbReference type="EMBL" id="ABZ09508.1"/>
    </source>
</evidence>
<dbReference type="GO" id="GO:0035550">
    <property type="term" value="C:urease complex"/>
    <property type="evidence" value="ECO:0007669"/>
    <property type="project" value="InterPro"/>
</dbReference>
<accession>B3TA99</accession>
<gene>
    <name evidence="2" type="ORF">ALOHA_HF4000APKG8D22ctg6g1</name>
</gene>
<dbReference type="AlphaFoldDB" id="B3TA99"/>
<dbReference type="Gene3D" id="2.10.150.10">
    <property type="entry name" value="Urease, beta subunit"/>
    <property type="match status" value="1"/>
</dbReference>
<dbReference type="InterPro" id="IPR036461">
    <property type="entry name" value="Urease_betasu_sf"/>
</dbReference>
<name>B3TA99_9ARCH</name>
<dbReference type="SUPFAM" id="SSF51278">
    <property type="entry name" value="Urease, beta-subunit"/>
    <property type="match status" value="1"/>
</dbReference>
<proteinExistence type="predicted"/>
<dbReference type="InterPro" id="IPR002019">
    <property type="entry name" value="Urease_beta-like"/>
</dbReference>